<dbReference type="EMBL" id="LZTJ01000012">
    <property type="protein sequence ID" value="OBP76690.1"/>
    <property type="molecule type" value="Genomic_DNA"/>
</dbReference>
<accession>A0A1A5I8X5</accession>
<dbReference type="Proteomes" id="UP000093748">
    <property type="component" value="Unassembled WGS sequence"/>
</dbReference>
<dbReference type="OrthoDB" id="7472950at2"/>
<evidence type="ECO:0000313" key="3">
    <source>
        <dbReference type="Proteomes" id="UP000093748"/>
    </source>
</evidence>
<keyword evidence="1" id="KW-1133">Transmembrane helix</keyword>
<feature type="transmembrane region" description="Helical" evidence="1">
    <location>
        <begin position="118"/>
        <end position="138"/>
    </location>
</feature>
<comment type="caution">
    <text evidence="2">The sequence shown here is derived from an EMBL/GenBank/DDBJ whole genome shotgun (WGS) entry which is preliminary data.</text>
</comment>
<dbReference type="RefSeq" id="WP_032929838.1">
    <property type="nucleotide sequence ID" value="NZ_LZTH01000045.1"/>
</dbReference>
<feature type="transmembrane region" description="Helical" evidence="1">
    <location>
        <begin position="185"/>
        <end position="216"/>
    </location>
</feature>
<dbReference type="AlphaFoldDB" id="A0A1A5I8X5"/>
<gene>
    <name evidence="2" type="ORF">BAE39_11325</name>
</gene>
<keyword evidence="1" id="KW-0472">Membrane</keyword>
<dbReference type="GeneID" id="66684625"/>
<organism evidence="2 3">
    <name type="scientific">Rhizobium loti</name>
    <name type="common">Mesorhizobium loti</name>
    <dbReference type="NCBI Taxonomy" id="381"/>
    <lineage>
        <taxon>Bacteria</taxon>
        <taxon>Pseudomonadati</taxon>
        <taxon>Pseudomonadota</taxon>
        <taxon>Alphaproteobacteria</taxon>
        <taxon>Hyphomicrobiales</taxon>
        <taxon>Phyllobacteriaceae</taxon>
        <taxon>Mesorhizobium</taxon>
    </lineage>
</organism>
<feature type="transmembrane region" description="Helical" evidence="1">
    <location>
        <begin position="222"/>
        <end position="241"/>
    </location>
</feature>
<evidence type="ECO:0000256" key="1">
    <source>
        <dbReference type="SAM" id="Phobius"/>
    </source>
</evidence>
<evidence type="ECO:0000313" key="2">
    <source>
        <dbReference type="EMBL" id="OBP76690.1"/>
    </source>
</evidence>
<protein>
    <recommendedName>
        <fullName evidence="4">Glycerophosphoryl diester phosphodiesterase membrane domain-containing protein</fullName>
    </recommendedName>
</protein>
<name>A0A1A5I8X5_RHILI</name>
<reference evidence="3" key="1">
    <citation type="submission" date="2016-06" db="EMBL/GenBank/DDBJ databases">
        <title>NZP2037 Pacbio-Illumina hybrid assembly.</title>
        <authorList>
            <person name="Ramsay J.P."/>
        </authorList>
    </citation>
    <scope>NUCLEOTIDE SEQUENCE [LARGE SCALE GENOMIC DNA]</scope>
    <source>
        <strain evidence="3">R7ANS::ICEMlSym2042</strain>
    </source>
</reference>
<keyword evidence="1" id="KW-0812">Transmembrane</keyword>
<evidence type="ECO:0008006" key="4">
    <source>
        <dbReference type="Google" id="ProtNLM"/>
    </source>
</evidence>
<feature type="transmembrane region" description="Helical" evidence="1">
    <location>
        <begin position="144"/>
        <end position="164"/>
    </location>
</feature>
<proteinExistence type="predicted"/>
<sequence length="260" mass="27924">MTTATLGQPGRFEIGRVFNNTFAVIGRNIGLCLGLAALFAGVPTLLVRLWTQPQIDAILHGDPGAMADPHAMFRNSYLSLVAGLVSFVFTLLLQSSLVRATIEDLNGRRPSFGDCIQIAVRFLLPTLAIGFLVALGAGLAMLALIVPGIILWLGWSMSVPVLIQERRGVFGSMSRSRALTKGNRWSLFGLFLILMIIAMVIQWGILLVFVLFGGILAQLGAALVQTVVAMVLSIAAAVSYVELRQVKEGASIDELAQIFS</sequence>
<feature type="transmembrane region" description="Helical" evidence="1">
    <location>
        <begin position="21"/>
        <end position="42"/>
    </location>
</feature>
<feature type="transmembrane region" description="Helical" evidence="1">
    <location>
        <begin position="76"/>
        <end position="97"/>
    </location>
</feature>